<accession>A0ABP8B1V1</accession>
<evidence type="ECO:0000313" key="3">
    <source>
        <dbReference type="Proteomes" id="UP001501772"/>
    </source>
</evidence>
<dbReference type="Proteomes" id="UP001501772">
    <property type="component" value="Unassembled WGS sequence"/>
</dbReference>
<dbReference type="RefSeq" id="WP_344848119.1">
    <property type="nucleotide sequence ID" value="NZ_BAABBY010000001.1"/>
</dbReference>
<feature type="transmembrane region" description="Helical" evidence="1">
    <location>
        <begin position="216"/>
        <end position="237"/>
    </location>
</feature>
<keyword evidence="1" id="KW-0472">Membrane</keyword>
<dbReference type="InterPro" id="IPR023888">
    <property type="entry name" value="SdpC-like"/>
</dbReference>
<evidence type="ECO:0008006" key="4">
    <source>
        <dbReference type="Google" id="ProtNLM"/>
    </source>
</evidence>
<dbReference type="EMBL" id="BAABBY010000001">
    <property type="protein sequence ID" value="GAA4195756.1"/>
    <property type="molecule type" value="Genomic_DNA"/>
</dbReference>
<protein>
    <recommendedName>
        <fullName evidence="4">SdpC family antimicrobial peptide</fullName>
    </recommendedName>
</protein>
<keyword evidence="1" id="KW-1133">Transmembrane helix</keyword>
<dbReference type="Pfam" id="PF26137">
    <property type="entry name" value="Toxin_SdpC"/>
    <property type="match status" value="1"/>
</dbReference>
<proteinExistence type="predicted"/>
<organism evidence="2 3">
    <name type="scientific">Pedobacter jeongneungensis</name>
    <dbReference type="NCBI Taxonomy" id="947309"/>
    <lineage>
        <taxon>Bacteria</taxon>
        <taxon>Pseudomonadati</taxon>
        <taxon>Bacteroidota</taxon>
        <taxon>Sphingobacteriia</taxon>
        <taxon>Sphingobacteriales</taxon>
        <taxon>Sphingobacteriaceae</taxon>
        <taxon>Pedobacter</taxon>
    </lineage>
</organism>
<evidence type="ECO:0000313" key="2">
    <source>
        <dbReference type="EMBL" id="GAA4195756.1"/>
    </source>
</evidence>
<comment type="caution">
    <text evidence="2">The sequence shown here is derived from an EMBL/GenBank/DDBJ whole genome shotgun (WGS) entry which is preliminary data.</text>
</comment>
<gene>
    <name evidence="2" type="ORF">GCM10022289_00410</name>
</gene>
<keyword evidence="1" id="KW-0812">Transmembrane</keyword>
<dbReference type="PROSITE" id="PS51257">
    <property type="entry name" value="PROKAR_LIPOPROTEIN"/>
    <property type="match status" value="1"/>
</dbReference>
<keyword evidence="3" id="KW-1185">Reference proteome</keyword>
<name>A0ABP8B1V1_9SPHI</name>
<evidence type="ECO:0000256" key="1">
    <source>
        <dbReference type="SAM" id="Phobius"/>
    </source>
</evidence>
<reference evidence="3" key="1">
    <citation type="journal article" date="2019" name="Int. J. Syst. Evol. Microbiol.">
        <title>The Global Catalogue of Microorganisms (GCM) 10K type strain sequencing project: providing services to taxonomists for standard genome sequencing and annotation.</title>
        <authorList>
            <consortium name="The Broad Institute Genomics Platform"/>
            <consortium name="The Broad Institute Genome Sequencing Center for Infectious Disease"/>
            <person name="Wu L."/>
            <person name="Ma J."/>
        </authorList>
    </citation>
    <scope>NUCLEOTIDE SEQUENCE [LARGE SCALE GENOMIC DNA]</scope>
    <source>
        <strain evidence="3">JCM 17626</strain>
    </source>
</reference>
<sequence>MEKIRSFCSKWYILCTLILITLFYSCKKSDAPQVADLKGEEIFRGIYFGEGKVATSLKEYVPNFSEWLEDSDKKLLFDAETGFINKINQKHPGFFNHFETEIKSGDVGRVKVALIGATKALREAAESNNDIADIKVNKDEQAKLLKQMDADNVKGMKKEQLTALLKTEKYKEMLAKAFGSKSSSKSSTNLSAQEADLEEAASKDVNRNLHRGVETYVYVEVVLVLVVAVAAVFAAILGETEPVDTLDPEGPPADDAPVPVASLKTTQFLSTVTKSFAH</sequence>